<dbReference type="Gene3D" id="3.30.700.10">
    <property type="entry name" value="Glycoprotein, Type 4 Pilin"/>
    <property type="match status" value="1"/>
</dbReference>
<evidence type="ECO:0008006" key="2">
    <source>
        <dbReference type="Google" id="ProtNLM"/>
    </source>
</evidence>
<dbReference type="InterPro" id="IPR045584">
    <property type="entry name" value="Pilin-like"/>
</dbReference>
<organism evidence="1">
    <name type="scientific">uncultured Armatimonadetes bacterium</name>
    <dbReference type="NCBI Taxonomy" id="157466"/>
    <lineage>
        <taxon>Bacteria</taxon>
        <taxon>Bacillati</taxon>
        <taxon>Armatimonadota</taxon>
        <taxon>environmental samples</taxon>
    </lineage>
</organism>
<proteinExistence type="predicted"/>
<accession>A0A6J4JSP8</accession>
<name>A0A6J4JSP8_9BACT</name>
<protein>
    <recommendedName>
        <fullName evidence="2">Type II secretion system protein GspG C-terminal domain-containing protein</fullName>
    </recommendedName>
</protein>
<dbReference type="SUPFAM" id="SSF54523">
    <property type="entry name" value="Pili subunits"/>
    <property type="match status" value="1"/>
</dbReference>
<dbReference type="EMBL" id="CADCTO010000549">
    <property type="protein sequence ID" value="CAA9286545.1"/>
    <property type="molecule type" value="Genomic_DNA"/>
</dbReference>
<sequence length="443" mass="47813">MATGPKKLHWTRGEKALFAASGAVVLLGVLGLVGWQIVNADPFVNVPTPTLPNPNAFESFVRAGDALVEGPEIRRALAADDGVPRGAALPLAQKERLVQANALALATLREGFAHPFHEPPARSFSHVFPHYTRFRDLGRILALEGEAKAGRGDPGGALDSYLDCVYLGQEVPRGGTLIGKLVGLAIVSIGRQPAWEVVPRLDARQARAGAARIETISARHVSFADALQEESWGTQAGLAEALRKDGARGLLNTFEGGLRNPDAGGPIPHTVLPSHLRLVFTSKRKILNNYVRFMDQQIANAREPFAARLPEPELPDDPVNQLLAPVFGQARVKDVNSEVQNALLTVALALRAYRAERGRYPERLAELAPEYLKSVPVDPFALEGPLRYRRTATGYVLYSVGPDGKDDGGKPIEDAEIGRDRPGRRYAVQGGSRGDIVAGVNIY</sequence>
<gene>
    <name evidence="1" type="ORF">AVDCRST_MAG63-3995</name>
</gene>
<dbReference type="AlphaFoldDB" id="A0A6J4JSP8"/>
<reference evidence="1" key="1">
    <citation type="submission" date="2020-02" db="EMBL/GenBank/DDBJ databases">
        <authorList>
            <person name="Meier V. D."/>
        </authorList>
    </citation>
    <scope>NUCLEOTIDE SEQUENCE</scope>
    <source>
        <strain evidence="1">AVDCRST_MAG63</strain>
    </source>
</reference>
<evidence type="ECO:0000313" key="1">
    <source>
        <dbReference type="EMBL" id="CAA9286545.1"/>
    </source>
</evidence>